<dbReference type="AlphaFoldDB" id="A0A4Y7SKW5"/>
<protein>
    <submittedName>
        <fullName evidence="1">Uncharacterized protein</fullName>
    </submittedName>
</protein>
<organism evidence="1 2">
    <name type="scientific">Coprinellus micaceus</name>
    <name type="common">Glistening ink-cap mushroom</name>
    <name type="synonym">Coprinus micaceus</name>
    <dbReference type="NCBI Taxonomy" id="71717"/>
    <lineage>
        <taxon>Eukaryota</taxon>
        <taxon>Fungi</taxon>
        <taxon>Dikarya</taxon>
        <taxon>Basidiomycota</taxon>
        <taxon>Agaricomycotina</taxon>
        <taxon>Agaricomycetes</taxon>
        <taxon>Agaricomycetidae</taxon>
        <taxon>Agaricales</taxon>
        <taxon>Agaricineae</taxon>
        <taxon>Psathyrellaceae</taxon>
        <taxon>Coprinellus</taxon>
    </lineage>
</organism>
<proteinExistence type="predicted"/>
<evidence type="ECO:0000313" key="2">
    <source>
        <dbReference type="Proteomes" id="UP000298030"/>
    </source>
</evidence>
<evidence type="ECO:0000313" key="1">
    <source>
        <dbReference type="EMBL" id="TEB21909.1"/>
    </source>
</evidence>
<reference evidence="1 2" key="1">
    <citation type="journal article" date="2019" name="Nat. Ecol. Evol.">
        <title>Megaphylogeny resolves global patterns of mushroom evolution.</title>
        <authorList>
            <person name="Varga T."/>
            <person name="Krizsan K."/>
            <person name="Foldi C."/>
            <person name="Dima B."/>
            <person name="Sanchez-Garcia M."/>
            <person name="Sanchez-Ramirez S."/>
            <person name="Szollosi G.J."/>
            <person name="Szarkandi J.G."/>
            <person name="Papp V."/>
            <person name="Albert L."/>
            <person name="Andreopoulos W."/>
            <person name="Angelini C."/>
            <person name="Antonin V."/>
            <person name="Barry K.W."/>
            <person name="Bougher N.L."/>
            <person name="Buchanan P."/>
            <person name="Buyck B."/>
            <person name="Bense V."/>
            <person name="Catcheside P."/>
            <person name="Chovatia M."/>
            <person name="Cooper J."/>
            <person name="Damon W."/>
            <person name="Desjardin D."/>
            <person name="Finy P."/>
            <person name="Geml J."/>
            <person name="Haridas S."/>
            <person name="Hughes K."/>
            <person name="Justo A."/>
            <person name="Karasinski D."/>
            <person name="Kautmanova I."/>
            <person name="Kiss B."/>
            <person name="Kocsube S."/>
            <person name="Kotiranta H."/>
            <person name="LaButti K.M."/>
            <person name="Lechner B.E."/>
            <person name="Liimatainen K."/>
            <person name="Lipzen A."/>
            <person name="Lukacs Z."/>
            <person name="Mihaltcheva S."/>
            <person name="Morgado L.N."/>
            <person name="Niskanen T."/>
            <person name="Noordeloos M.E."/>
            <person name="Ohm R.A."/>
            <person name="Ortiz-Santana B."/>
            <person name="Ovrebo C."/>
            <person name="Racz N."/>
            <person name="Riley R."/>
            <person name="Savchenko A."/>
            <person name="Shiryaev A."/>
            <person name="Soop K."/>
            <person name="Spirin V."/>
            <person name="Szebenyi C."/>
            <person name="Tomsovsky M."/>
            <person name="Tulloss R.E."/>
            <person name="Uehling J."/>
            <person name="Grigoriev I.V."/>
            <person name="Vagvolgyi C."/>
            <person name="Papp T."/>
            <person name="Martin F.M."/>
            <person name="Miettinen O."/>
            <person name="Hibbett D.S."/>
            <person name="Nagy L.G."/>
        </authorList>
    </citation>
    <scope>NUCLEOTIDE SEQUENCE [LARGE SCALE GENOMIC DNA]</scope>
    <source>
        <strain evidence="1 2">FP101781</strain>
    </source>
</reference>
<comment type="caution">
    <text evidence="1">The sequence shown here is derived from an EMBL/GenBank/DDBJ whole genome shotgun (WGS) entry which is preliminary data.</text>
</comment>
<sequence length="167" mass="18441">MRQVGPFIPSYSLSSMSVRELQRAATGPQRRKRIPHAKAVPHADADLANGTHLNPKLLRRCDVHYDCIHLVPGGRFVVTLKIEQDDHDGDVSSLTVVLWDNGPPGDASYTQMIPILRHTSASGVLDLVHKLCCRLRVSVARESCLRVAVPYPVPPSSALEPPFSRYC</sequence>
<name>A0A4Y7SKW5_COPMI</name>
<dbReference type="OrthoDB" id="2688364at2759"/>
<dbReference type="EMBL" id="QPFP01000100">
    <property type="protein sequence ID" value="TEB21909.1"/>
    <property type="molecule type" value="Genomic_DNA"/>
</dbReference>
<accession>A0A4Y7SKW5</accession>
<dbReference type="Proteomes" id="UP000298030">
    <property type="component" value="Unassembled WGS sequence"/>
</dbReference>
<keyword evidence="2" id="KW-1185">Reference proteome</keyword>
<gene>
    <name evidence="1" type="ORF">FA13DRAFT_87032</name>
</gene>